<dbReference type="InterPro" id="IPR029060">
    <property type="entry name" value="PIN-like_dom_sf"/>
</dbReference>
<dbReference type="EMBL" id="JAEPRB010000036">
    <property type="protein sequence ID" value="KAG2224847.1"/>
    <property type="molecule type" value="Genomic_DNA"/>
</dbReference>
<dbReference type="GO" id="GO:0032040">
    <property type="term" value="C:small-subunit processome"/>
    <property type="evidence" value="ECO:0007669"/>
    <property type="project" value="InterPro"/>
</dbReference>
<keyword evidence="4" id="KW-0539">Nucleus</keyword>
<evidence type="ECO:0000256" key="8">
    <source>
        <dbReference type="SAM" id="MobiDB-lite"/>
    </source>
</evidence>
<evidence type="ECO:0000259" key="9">
    <source>
        <dbReference type="Pfam" id="PF24779"/>
    </source>
</evidence>
<dbReference type="Proteomes" id="UP000646827">
    <property type="component" value="Unassembled WGS sequence"/>
</dbReference>
<dbReference type="GO" id="GO:0006364">
    <property type="term" value="P:rRNA processing"/>
    <property type="evidence" value="ECO:0007669"/>
    <property type="project" value="UniProtKB-KW"/>
</dbReference>
<feature type="compositionally biased region" description="Basic and acidic residues" evidence="8">
    <location>
        <begin position="162"/>
        <end position="187"/>
    </location>
</feature>
<comment type="similarity">
    <text evidence="6">Belongs to the UTP23/FCF1 family. UTP23 subfamily.</text>
</comment>
<evidence type="ECO:0000256" key="2">
    <source>
        <dbReference type="ARBA" id="ARBA00022517"/>
    </source>
</evidence>
<evidence type="ECO:0000313" key="11">
    <source>
        <dbReference type="Proteomes" id="UP000646827"/>
    </source>
</evidence>
<organism evidence="10 11">
    <name type="scientific">Circinella minor</name>
    <dbReference type="NCBI Taxonomy" id="1195481"/>
    <lineage>
        <taxon>Eukaryota</taxon>
        <taxon>Fungi</taxon>
        <taxon>Fungi incertae sedis</taxon>
        <taxon>Mucoromycota</taxon>
        <taxon>Mucoromycotina</taxon>
        <taxon>Mucoromycetes</taxon>
        <taxon>Mucorales</taxon>
        <taxon>Lichtheimiaceae</taxon>
        <taxon>Circinella</taxon>
    </lineage>
</organism>
<protein>
    <recommendedName>
        <fullName evidence="7">U three protein 23</fullName>
    </recommendedName>
</protein>
<evidence type="ECO:0000256" key="7">
    <source>
        <dbReference type="ARBA" id="ARBA00076388"/>
    </source>
</evidence>
<feature type="compositionally biased region" description="Basic and acidic residues" evidence="8">
    <location>
        <begin position="253"/>
        <end position="269"/>
    </location>
</feature>
<feature type="compositionally biased region" description="Basic residues" evidence="8">
    <location>
        <begin position="201"/>
        <end position="216"/>
    </location>
</feature>
<dbReference type="InterPro" id="IPR006984">
    <property type="entry name" value="Fcf1/UTP23"/>
</dbReference>
<evidence type="ECO:0000256" key="6">
    <source>
        <dbReference type="ARBA" id="ARBA00038503"/>
    </source>
</evidence>
<dbReference type="OrthoDB" id="25675at2759"/>
<accession>A0A8H7SAS5</accession>
<reference evidence="10 11" key="1">
    <citation type="submission" date="2020-12" db="EMBL/GenBank/DDBJ databases">
        <title>Metabolic potential, ecology and presence of endohyphal bacteria is reflected in genomic diversity of Mucoromycotina.</title>
        <authorList>
            <person name="Muszewska A."/>
            <person name="Okrasinska A."/>
            <person name="Steczkiewicz K."/>
            <person name="Drgas O."/>
            <person name="Orlowska M."/>
            <person name="Perlinska-Lenart U."/>
            <person name="Aleksandrzak-Piekarczyk T."/>
            <person name="Szatraj K."/>
            <person name="Zielenkiewicz U."/>
            <person name="Pilsyk S."/>
            <person name="Malc E."/>
            <person name="Mieczkowski P."/>
            <person name="Kruszewska J.S."/>
            <person name="Biernat P."/>
            <person name="Pawlowska J."/>
        </authorList>
    </citation>
    <scope>NUCLEOTIDE SEQUENCE [LARGE SCALE GENOMIC DNA]</scope>
    <source>
        <strain evidence="10 11">CBS 142.35</strain>
    </source>
</reference>
<name>A0A8H7SAS5_9FUNG</name>
<feature type="compositionally biased region" description="Basic and acidic residues" evidence="8">
    <location>
        <begin position="281"/>
        <end position="294"/>
    </location>
</feature>
<sequence>MRTKTQRAYKRLLHEYSLGFGLRTPYQILVDAEFCKEAAKQKLDINVEFEKTFQDQTRHFITECSVQELRRHNQGSFEAQQIAKQFERRRCPHTHAPIASTDCVAQVVGPTNEYNYIIASQDEALREKLRAIPGIPMVYVKAHMVVMEHMSTATKRLLEEKEAEKKGLSTREKNQVSKMLHSGEELPKKKKKVKGPNPLSVKKKKKSTPPLPKKKKNEASPIANVEKKRKHEEEDVEQKKNNEEQQEQSVTKPDLKEKTEDNIPKDGEQKKKRRRRKKTKHDKEEVKQEDQNEL</sequence>
<evidence type="ECO:0000256" key="1">
    <source>
        <dbReference type="ARBA" id="ARBA00004604"/>
    </source>
</evidence>
<dbReference type="Gene3D" id="3.40.50.1010">
    <property type="entry name" value="5'-nuclease"/>
    <property type="match status" value="1"/>
</dbReference>
<feature type="compositionally biased region" description="Basic residues" evidence="8">
    <location>
        <begin position="270"/>
        <end position="280"/>
    </location>
</feature>
<dbReference type="SUPFAM" id="SSF88723">
    <property type="entry name" value="PIN domain-like"/>
    <property type="match status" value="1"/>
</dbReference>
<proteinExistence type="inferred from homology"/>
<dbReference type="FunFam" id="3.40.50.1010:FF:000006">
    <property type="entry name" value="rRNA-processing protein UTP23 homolog"/>
    <property type="match status" value="1"/>
</dbReference>
<comment type="function">
    <text evidence="5">Involved in rRNA-processing and ribosome biogenesis.</text>
</comment>
<feature type="region of interest" description="Disordered" evidence="8">
    <location>
        <begin position="162"/>
        <end position="294"/>
    </location>
</feature>
<dbReference type="InterPro" id="IPR057776">
    <property type="entry name" value="UTP23_sensor"/>
</dbReference>
<gene>
    <name evidence="10" type="ORF">INT45_008029</name>
</gene>
<evidence type="ECO:0000256" key="5">
    <source>
        <dbReference type="ARBA" id="ARBA00037300"/>
    </source>
</evidence>
<dbReference type="PANTHER" id="PTHR12416">
    <property type="entry name" value="RRNA-PROCESSING PROTEIN UTP23 HOMOLOG"/>
    <property type="match status" value="1"/>
</dbReference>
<dbReference type="Pfam" id="PF04900">
    <property type="entry name" value="Fcf1"/>
    <property type="match status" value="1"/>
</dbReference>
<feature type="compositionally biased region" description="Basic and acidic residues" evidence="8">
    <location>
        <begin position="231"/>
        <end position="243"/>
    </location>
</feature>
<dbReference type="Pfam" id="PF24779">
    <property type="entry name" value="UTP23_sensor"/>
    <property type="match status" value="1"/>
</dbReference>
<comment type="caution">
    <text evidence="10">The sequence shown here is derived from an EMBL/GenBank/DDBJ whole genome shotgun (WGS) entry which is preliminary data.</text>
</comment>
<feature type="domain" description="UTP23 sensor motif region" evidence="9">
    <location>
        <begin position="187"/>
        <end position="206"/>
    </location>
</feature>
<evidence type="ECO:0000256" key="3">
    <source>
        <dbReference type="ARBA" id="ARBA00022552"/>
    </source>
</evidence>
<evidence type="ECO:0000256" key="4">
    <source>
        <dbReference type="ARBA" id="ARBA00023242"/>
    </source>
</evidence>
<keyword evidence="2" id="KW-0690">Ribosome biogenesis</keyword>
<keyword evidence="11" id="KW-1185">Reference proteome</keyword>
<comment type="subcellular location">
    <subcellularLocation>
        <location evidence="1">Nucleus</location>
        <location evidence="1">Nucleolus</location>
    </subcellularLocation>
</comment>
<dbReference type="AlphaFoldDB" id="A0A8H7SAS5"/>
<keyword evidence="3" id="KW-0698">rRNA processing</keyword>
<evidence type="ECO:0000313" key="10">
    <source>
        <dbReference type="EMBL" id="KAG2224847.1"/>
    </source>
</evidence>